<protein>
    <submittedName>
        <fullName evidence="2">DNA-binding protein YbaB</fullName>
    </submittedName>
</protein>
<dbReference type="Gene3D" id="3.30.1310.10">
    <property type="entry name" value="Nucleoid-associated protein YbaB-like domain"/>
    <property type="match status" value="1"/>
</dbReference>
<evidence type="ECO:0000313" key="3">
    <source>
        <dbReference type="Proteomes" id="UP001240236"/>
    </source>
</evidence>
<feature type="compositionally biased region" description="Basic and acidic residues" evidence="1">
    <location>
        <begin position="123"/>
        <end position="132"/>
    </location>
</feature>
<proteinExistence type="predicted"/>
<reference evidence="2 3" key="1">
    <citation type="submission" date="2023-07" db="EMBL/GenBank/DDBJ databases">
        <title>Sequencing the genomes of 1000 actinobacteria strains.</title>
        <authorList>
            <person name="Klenk H.-P."/>
        </authorList>
    </citation>
    <scope>NUCLEOTIDE SEQUENCE [LARGE SCALE GENOMIC DNA]</scope>
    <source>
        <strain evidence="2 3">DSM 44709</strain>
    </source>
</reference>
<gene>
    <name evidence="2" type="ORF">J2S42_001269</name>
</gene>
<dbReference type="Proteomes" id="UP001240236">
    <property type="component" value="Unassembled WGS sequence"/>
</dbReference>
<organism evidence="2 3">
    <name type="scientific">Catenuloplanes indicus</name>
    <dbReference type="NCBI Taxonomy" id="137267"/>
    <lineage>
        <taxon>Bacteria</taxon>
        <taxon>Bacillati</taxon>
        <taxon>Actinomycetota</taxon>
        <taxon>Actinomycetes</taxon>
        <taxon>Micromonosporales</taxon>
        <taxon>Micromonosporaceae</taxon>
        <taxon>Catenuloplanes</taxon>
    </lineage>
</organism>
<name>A0AAE3VX09_9ACTN</name>
<accession>A0AAE3VX09</accession>
<feature type="compositionally biased region" description="Gly residues" evidence="1">
    <location>
        <begin position="139"/>
        <end position="150"/>
    </location>
</feature>
<dbReference type="SUPFAM" id="SSF82607">
    <property type="entry name" value="YbaB-like"/>
    <property type="match status" value="1"/>
</dbReference>
<dbReference type="Pfam" id="PF02575">
    <property type="entry name" value="YbaB_DNA_bd"/>
    <property type="match status" value="1"/>
</dbReference>
<dbReference type="InterPro" id="IPR036894">
    <property type="entry name" value="YbaB-like_sf"/>
</dbReference>
<dbReference type="EMBL" id="JAUSUZ010000001">
    <property type="protein sequence ID" value="MDQ0364600.1"/>
    <property type="molecule type" value="Genomic_DNA"/>
</dbReference>
<dbReference type="GO" id="GO:0003677">
    <property type="term" value="F:DNA binding"/>
    <property type="evidence" value="ECO:0007669"/>
    <property type="project" value="UniProtKB-KW"/>
</dbReference>
<dbReference type="AlphaFoldDB" id="A0AAE3VX09"/>
<keyword evidence="3" id="KW-1185">Reference proteome</keyword>
<feature type="region of interest" description="Disordered" evidence="1">
    <location>
        <begin position="123"/>
        <end position="150"/>
    </location>
</feature>
<dbReference type="RefSeq" id="WP_307236133.1">
    <property type="nucleotide sequence ID" value="NZ_JAUSUZ010000001.1"/>
</dbReference>
<evidence type="ECO:0000256" key="1">
    <source>
        <dbReference type="SAM" id="MobiDB-lite"/>
    </source>
</evidence>
<evidence type="ECO:0000313" key="2">
    <source>
        <dbReference type="EMBL" id="MDQ0364600.1"/>
    </source>
</evidence>
<keyword evidence="2" id="KW-0238">DNA-binding</keyword>
<dbReference type="InterPro" id="IPR004401">
    <property type="entry name" value="YbaB/EbfC"/>
</dbReference>
<comment type="caution">
    <text evidence="2">The sequence shown here is derived from an EMBL/GenBank/DDBJ whole genome shotgun (WGS) entry which is preliminary data.</text>
</comment>
<sequence>METGALGGGGILDPEGAMDRMRAWKGRIDKLAADTRVMSERLDALRVTVADEHHLCEVTVDNTGALLDLTLHRGIQRVSPDVLARTIMDTIRTAKGQVADRSQEIIAETVGTGSAAARAIAERVDRKLRPEPDPDEWGPGAGYDGHGWRG</sequence>